<name>A0A4Y7KFS7_PAPSO</name>
<organism evidence="1 2">
    <name type="scientific">Papaver somniferum</name>
    <name type="common">Opium poppy</name>
    <dbReference type="NCBI Taxonomy" id="3469"/>
    <lineage>
        <taxon>Eukaryota</taxon>
        <taxon>Viridiplantae</taxon>
        <taxon>Streptophyta</taxon>
        <taxon>Embryophyta</taxon>
        <taxon>Tracheophyta</taxon>
        <taxon>Spermatophyta</taxon>
        <taxon>Magnoliopsida</taxon>
        <taxon>Ranunculales</taxon>
        <taxon>Papaveraceae</taxon>
        <taxon>Papaveroideae</taxon>
        <taxon>Papaver</taxon>
    </lineage>
</organism>
<proteinExistence type="predicted"/>
<reference evidence="1 2" key="1">
    <citation type="journal article" date="2018" name="Science">
        <title>The opium poppy genome and morphinan production.</title>
        <authorList>
            <person name="Guo L."/>
            <person name="Winzer T."/>
            <person name="Yang X."/>
            <person name="Li Y."/>
            <person name="Ning Z."/>
            <person name="He Z."/>
            <person name="Teodor R."/>
            <person name="Lu Y."/>
            <person name="Bowser T.A."/>
            <person name="Graham I.A."/>
            <person name="Ye K."/>
        </authorList>
    </citation>
    <scope>NUCLEOTIDE SEQUENCE [LARGE SCALE GENOMIC DNA]</scope>
    <source>
        <strain evidence="2">cv. HN1</strain>
        <tissue evidence="1">Leaves</tissue>
    </source>
</reference>
<sequence length="95" mass="10977">MINTVMMDNRKHGKAIDLKIKSEGRKVFVHLVKFTTMTFYRDYDIPNCGSYIIVKDELVWSPSSDVWSQVTAYTLPGRHPPSCCLSNDSPTHRNW</sequence>
<gene>
    <name evidence="1" type="ORF">C5167_034394</name>
</gene>
<evidence type="ECO:0000313" key="1">
    <source>
        <dbReference type="EMBL" id="RZC71232.1"/>
    </source>
</evidence>
<dbReference type="EMBL" id="CM010721">
    <property type="protein sequence ID" value="RZC71232.1"/>
    <property type="molecule type" value="Genomic_DNA"/>
</dbReference>
<evidence type="ECO:0000313" key="2">
    <source>
        <dbReference type="Proteomes" id="UP000316621"/>
    </source>
</evidence>
<keyword evidence="2" id="KW-1185">Reference proteome</keyword>
<dbReference type="Proteomes" id="UP000316621">
    <property type="component" value="Chromosome 7"/>
</dbReference>
<accession>A0A4Y7KFS7</accession>
<protein>
    <submittedName>
        <fullName evidence="1">Uncharacterized protein</fullName>
    </submittedName>
</protein>
<dbReference type="Gramene" id="RZC71232">
    <property type="protein sequence ID" value="RZC71232"/>
    <property type="gene ID" value="C5167_034394"/>
</dbReference>
<dbReference type="AlphaFoldDB" id="A0A4Y7KFS7"/>